<sequence length="301" mass="33361">MSGKGGDEAEGSWRKAFVVDEGKLNEFSDLLSSPLTYSKELLKVGDGEIGDDVDGESIIEIPKEMLIEDDVNELAQLVDFVYPDFLGRIDDQDIKFFQERCILSPTIKDVAMLNDYLMSNIKSVEKSYLSSDFVCKDDLDFSTSQQTYAHEVLNTFTASRFPDHKVGFKVGIPPMLLRNIDQSSGLCNGTRLLITRLGNHVVEGKILSEKSVGLSVLIPRMGQTLSHVGIYLARLVFSHGQLYVALSRVKIGRLDDDQGDFVGMVVCEELGANFLLPSPITSSNELVIVWDPELGRINTSE</sequence>
<dbReference type="InterPro" id="IPR049163">
    <property type="entry name" value="Pif1-like_2B_dom"/>
</dbReference>
<dbReference type="PANTHER" id="PTHR10492">
    <property type="match status" value="1"/>
</dbReference>
<evidence type="ECO:0000259" key="1">
    <source>
        <dbReference type="Pfam" id="PF21530"/>
    </source>
</evidence>
<keyword evidence="3" id="KW-1185">Reference proteome</keyword>
<proteinExistence type="predicted"/>
<dbReference type="AlphaFoldDB" id="A0AAV5M8G4"/>
<dbReference type="InterPro" id="IPR027417">
    <property type="entry name" value="P-loop_NTPase"/>
</dbReference>
<dbReference type="PANTHER" id="PTHR10492:SF101">
    <property type="entry name" value="ATP-DEPENDENT DNA HELICASE"/>
    <property type="match status" value="1"/>
</dbReference>
<accession>A0AAV5M8G4</accession>
<gene>
    <name evidence="2" type="ORF">SLEP1_g52294</name>
</gene>
<name>A0AAV5M8G4_9ROSI</name>
<protein>
    <recommendedName>
        <fullName evidence="1">DNA helicase Pif1-like 2B domain-containing protein</fullName>
    </recommendedName>
</protein>
<reference evidence="2 3" key="1">
    <citation type="journal article" date="2021" name="Commun. Biol.">
        <title>The genome of Shorea leprosula (Dipterocarpaceae) highlights the ecological relevance of drought in aseasonal tropical rainforests.</title>
        <authorList>
            <person name="Ng K.K.S."/>
            <person name="Kobayashi M.J."/>
            <person name="Fawcett J.A."/>
            <person name="Hatakeyama M."/>
            <person name="Paape T."/>
            <person name="Ng C.H."/>
            <person name="Ang C.C."/>
            <person name="Tnah L.H."/>
            <person name="Lee C.T."/>
            <person name="Nishiyama T."/>
            <person name="Sese J."/>
            <person name="O'Brien M.J."/>
            <person name="Copetti D."/>
            <person name="Mohd Noor M.I."/>
            <person name="Ong R.C."/>
            <person name="Putra M."/>
            <person name="Sireger I.Z."/>
            <person name="Indrioko S."/>
            <person name="Kosugi Y."/>
            <person name="Izuno A."/>
            <person name="Isagi Y."/>
            <person name="Lee S.L."/>
            <person name="Shimizu K.K."/>
        </authorList>
    </citation>
    <scope>NUCLEOTIDE SEQUENCE [LARGE SCALE GENOMIC DNA]</scope>
    <source>
        <strain evidence="2">214</strain>
    </source>
</reference>
<dbReference type="Proteomes" id="UP001054252">
    <property type="component" value="Unassembled WGS sequence"/>
</dbReference>
<dbReference type="EMBL" id="BPVZ01000191">
    <property type="protein sequence ID" value="GKV45183.1"/>
    <property type="molecule type" value="Genomic_DNA"/>
</dbReference>
<dbReference type="Pfam" id="PF21530">
    <property type="entry name" value="Pif1_2B_dom"/>
    <property type="match status" value="1"/>
</dbReference>
<organism evidence="2 3">
    <name type="scientific">Rubroshorea leprosula</name>
    <dbReference type="NCBI Taxonomy" id="152421"/>
    <lineage>
        <taxon>Eukaryota</taxon>
        <taxon>Viridiplantae</taxon>
        <taxon>Streptophyta</taxon>
        <taxon>Embryophyta</taxon>
        <taxon>Tracheophyta</taxon>
        <taxon>Spermatophyta</taxon>
        <taxon>Magnoliopsida</taxon>
        <taxon>eudicotyledons</taxon>
        <taxon>Gunneridae</taxon>
        <taxon>Pentapetalae</taxon>
        <taxon>rosids</taxon>
        <taxon>malvids</taxon>
        <taxon>Malvales</taxon>
        <taxon>Dipterocarpaceae</taxon>
        <taxon>Rubroshorea</taxon>
    </lineage>
</organism>
<feature type="domain" description="DNA helicase Pif1-like 2B" evidence="1">
    <location>
        <begin position="151"/>
        <end position="197"/>
    </location>
</feature>
<evidence type="ECO:0000313" key="3">
    <source>
        <dbReference type="Proteomes" id="UP001054252"/>
    </source>
</evidence>
<evidence type="ECO:0000313" key="2">
    <source>
        <dbReference type="EMBL" id="GKV45183.1"/>
    </source>
</evidence>
<dbReference type="SUPFAM" id="SSF52540">
    <property type="entry name" value="P-loop containing nucleoside triphosphate hydrolases"/>
    <property type="match status" value="1"/>
</dbReference>
<comment type="caution">
    <text evidence="2">The sequence shown here is derived from an EMBL/GenBank/DDBJ whole genome shotgun (WGS) entry which is preliminary data.</text>
</comment>